<sequence>MASAVTQSREADEIDAFFSTVRDKKYQLVVELNCSKGVKEQLGNARERLRKLRERADGMIKAKYSTLPSFRDSLSKELANSVKRSEKWELNPPGSDFGYSVDERADAAEKRLTRLAVKARNMVPLTEKRDAVLNVPCLDETIGYGGSCTINDNFGRSVQAISSLVQALQYLREYPEIVGNADSAEIDALHAELSHFLKVLDYRLSQTRVYSPTTDLMKPQPAPILRSLSAHFSTDTTSDTRSVSLRPSTDSENSFVADADVLTAVAPCDRHAPTPESITPRVAVAHPSLANGVQLNESALSASQPMSASEERVLIYGRVASPLMRI</sequence>
<organism evidence="2 3">
    <name type="scientific">Mesorhabditis spiculigera</name>
    <dbReference type="NCBI Taxonomy" id="96644"/>
    <lineage>
        <taxon>Eukaryota</taxon>
        <taxon>Metazoa</taxon>
        <taxon>Ecdysozoa</taxon>
        <taxon>Nematoda</taxon>
        <taxon>Chromadorea</taxon>
        <taxon>Rhabditida</taxon>
        <taxon>Rhabditina</taxon>
        <taxon>Rhabditomorpha</taxon>
        <taxon>Rhabditoidea</taxon>
        <taxon>Rhabditidae</taxon>
        <taxon>Mesorhabditinae</taxon>
        <taxon>Mesorhabditis</taxon>
    </lineage>
</organism>
<name>A0AA36D4G7_9BILA</name>
<dbReference type="EMBL" id="CATQJA010002657">
    <property type="protein sequence ID" value="CAJ0579940.1"/>
    <property type="molecule type" value="Genomic_DNA"/>
</dbReference>
<comment type="caution">
    <text evidence="2">The sequence shown here is derived from an EMBL/GenBank/DDBJ whole genome shotgun (WGS) entry which is preliminary data.</text>
</comment>
<feature type="non-terminal residue" evidence="2">
    <location>
        <position position="326"/>
    </location>
</feature>
<keyword evidence="1" id="KW-0175">Coiled coil</keyword>
<evidence type="ECO:0000313" key="2">
    <source>
        <dbReference type="EMBL" id="CAJ0579940.1"/>
    </source>
</evidence>
<protein>
    <submittedName>
        <fullName evidence="2">Uncharacterized protein</fullName>
    </submittedName>
</protein>
<reference evidence="2" key="1">
    <citation type="submission" date="2023-06" db="EMBL/GenBank/DDBJ databases">
        <authorList>
            <person name="Delattre M."/>
        </authorList>
    </citation>
    <scope>NUCLEOTIDE SEQUENCE</scope>
    <source>
        <strain evidence="2">AF72</strain>
    </source>
</reference>
<dbReference type="Proteomes" id="UP001177023">
    <property type="component" value="Unassembled WGS sequence"/>
</dbReference>
<feature type="coiled-coil region" evidence="1">
    <location>
        <begin position="35"/>
        <end position="62"/>
    </location>
</feature>
<proteinExistence type="predicted"/>
<keyword evidence="3" id="KW-1185">Reference proteome</keyword>
<gene>
    <name evidence="2" type="ORF">MSPICULIGERA_LOCUS18143</name>
</gene>
<accession>A0AA36D4G7</accession>
<dbReference type="AlphaFoldDB" id="A0AA36D4G7"/>
<evidence type="ECO:0000256" key="1">
    <source>
        <dbReference type="SAM" id="Coils"/>
    </source>
</evidence>
<evidence type="ECO:0000313" key="3">
    <source>
        <dbReference type="Proteomes" id="UP001177023"/>
    </source>
</evidence>